<feature type="transmembrane region" description="Helical" evidence="7">
    <location>
        <begin position="470"/>
        <end position="489"/>
    </location>
</feature>
<feature type="transmembrane region" description="Helical" evidence="7">
    <location>
        <begin position="240"/>
        <end position="260"/>
    </location>
</feature>
<dbReference type="InterPro" id="IPR011701">
    <property type="entry name" value="MFS"/>
</dbReference>
<dbReference type="InterPro" id="IPR036259">
    <property type="entry name" value="MFS_trans_sf"/>
</dbReference>
<evidence type="ECO:0000256" key="1">
    <source>
        <dbReference type="ARBA" id="ARBA00004141"/>
    </source>
</evidence>
<evidence type="ECO:0008006" key="10">
    <source>
        <dbReference type="Google" id="ProtNLM"/>
    </source>
</evidence>
<protein>
    <recommendedName>
        <fullName evidence="10">Major facilitator superfamily (MFS) profile domain-containing protein</fullName>
    </recommendedName>
</protein>
<evidence type="ECO:0000256" key="3">
    <source>
        <dbReference type="ARBA" id="ARBA00022692"/>
    </source>
</evidence>
<evidence type="ECO:0000256" key="4">
    <source>
        <dbReference type="ARBA" id="ARBA00022989"/>
    </source>
</evidence>
<dbReference type="OrthoDB" id="6730379at2759"/>
<dbReference type="EMBL" id="BDGI01000157">
    <property type="protein sequence ID" value="GAV30049.1"/>
    <property type="molecule type" value="Genomic_DNA"/>
</dbReference>
<evidence type="ECO:0000256" key="7">
    <source>
        <dbReference type="SAM" id="Phobius"/>
    </source>
</evidence>
<dbReference type="PANTHER" id="PTHR43791:SF1">
    <property type="entry name" value="ALLANTOATE PERMEASE"/>
    <property type="match status" value="1"/>
</dbReference>
<gene>
    <name evidence="8" type="ORF">PMKS-003555</name>
</gene>
<dbReference type="FunFam" id="1.20.1250.20:FF:000064">
    <property type="entry name" value="MFS allantoate transporter"/>
    <property type="match status" value="1"/>
</dbReference>
<reference evidence="8 9" key="1">
    <citation type="submission" date="2016-08" db="EMBL/GenBank/DDBJ databases">
        <title>Whole genome shotgun sequence of Pichia membranifaciens KS47-1.</title>
        <authorList>
            <person name="Konishi M."/>
            <person name="Ishida M."/>
            <person name="Arakawa T."/>
            <person name="Kato Y."/>
            <person name="Horiuchi J."/>
        </authorList>
    </citation>
    <scope>NUCLEOTIDE SEQUENCE [LARGE SCALE GENOMIC DNA]</scope>
    <source>
        <strain evidence="8 9">KS47-1</strain>
    </source>
</reference>
<feature type="transmembrane region" description="Helical" evidence="7">
    <location>
        <begin position="206"/>
        <end position="228"/>
    </location>
</feature>
<evidence type="ECO:0000256" key="2">
    <source>
        <dbReference type="ARBA" id="ARBA00022448"/>
    </source>
</evidence>
<organism evidence="8 9">
    <name type="scientific">Pichia membranifaciens</name>
    <dbReference type="NCBI Taxonomy" id="4926"/>
    <lineage>
        <taxon>Eukaryota</taxon>
        <taxon>Fungi</taxon>
        <taxon>Dikarya</taxon>
        <taxon>Ascomycota</taxon>
        <taxon>Saccharomycotina</taxon>
        <taxon>Pichiomycetes</taxon>
        <taxon>Pichiales</taxon>
        <taxon>Pichiaceae</taxon>
        <taxon>Pichia</taxon>
    </lineage>
</organism>
<feature type="transmembrane region" description="Helical" evidence="7">
    <location>
        <begin position="375"/>
        <end position="394"/>
    </location>
</feature>
<dbReference type="GO" id="GO:0022857">
    <property type="term" value="F:transmembrane transporter activity"/>
    <property type="evidence" value="ECO:0007669"/>
    <property type="project" value="InterPro"/>
</dbReference>
<keyword evidence="9" id="KW-1185">Reference proteome</keyword>
<dbReference type="PANTHER" id="PTHR43791">
    <property type="entry name" value="PERMEASE-RELATED"/>
    <property type="match status" value="1"/>
</dbReference>
<feature type="transmembrane region" description="Helical" evidence="7">
    <location>
        <begin position="433"/>
        <end position="450"/>
    </location>
</feature>
<dbReference type="Pfam" id="PF07690">
    <property type="entry name" value="MFS_1"/>
    <property type="match status" value="1"/>
</dbReference>
<accession>A0A1Q2YKI0</accession>
<feature type="transmembrane region" description="Helical" evidence="7">
    <location>
        <begin position="145"/>
        <end position="176"/>
    </location>
</feature>
<dbReference type="SUPFAM" id="SSF103473">
    <property type="entry name" value="MFS general substrate transporter"/>
    <property type="match status" value="1"/>
</dbReference>
<dbReference type="Proteomes" id="UP000186136">
    <property type="component" value="Unassembled WGS sequence"/>
</dbReference>
<dbReference type="GO" id="GO:0016020">
    <property type="term" value="C:membrane"/>
    <property type="evidence" value="ECO:0007669"/>
    <property type="project" value="UniProtKB-SubCell"/>
</dbReference>
<evidence type="ECO:0000313" key="9">
    <source>
        <dbReference type="Proteomes" id="UP000186136"/>
    </source>
</evidence>
<sequence>MTISSQDKDTKVDNYSLDVTSVNDLDPVISTVVSLDGRRIEVHEKDADMAMQYIDNVTGVVLDPEYEKKVLRKIDWAILPVIVGLMSCQLMDKTTNSYASIMGLQASLNMSAKEYSWVGSSFYFGYLIFQYPANRMLQRLPLSKTLSFAIIAWGIILMCHAACTNAAGFLACRVMLGVFEGFMNPAYILLTSQWCRKSEHFMRTCIWWGMQGFGTILGAGIAYGLQVHRTGYHSFPSWKCVYIITGCITLLLGFISLVHIPDVPTKAWFLNEKDKIYVVERARENQQGFGNQKFKWNQFIEAVMDPCTYIFFFYGLSYAIPNGGFTNFGSMLLKGDFGFSTADALLMNMPGGGIDIVFPFAVAIINYYVFRNRRLISCIIVNLIVTVGMCLLNFTPHKSSKLVGYLSFYMATAVSAGMCSVVSSNVAGNTKKIVVNMFYLVGYCAGNIIGPQTFNPAQAPGYSGAKAAMLASFAGGSCLIMILYVIYFYRNKKKDRLVAELGEKYSVPDNIAFADLTDMENPEFRYSL</sequence>
<evidence type="ECO:0000256" key="6">
    <source>
        <dbReference type="ARBA" id="ARBA00037968"/>
    </source>
</evidence>
<keyword evidence="3 7" id="KW-0812">Transmembrane</keyword>
<keyword evidence="5 7" id="KW-0472">Membrane</keyword>
<feature type="transmembrane region" description="Helical" evidence="7">
    <location>
        <begin position="349"/>
        <end position="368"/>
    </location>
</feature>
<keyword evidence="4 7" id="KW-1133">Transmembrane helix</keyword>
<comment type="similarity">
    <text evidence="6">Belongs to the major facilitator superfamily. Allantoate permease family.</text>
</comment>
<evidence type="ECO:0000256" key="5">
    <source>
        <dbReference type="ARBA" id="ARBA00023136"/>
    </source>
</evidence>
<dbReference type="AlphaFoldDB" id="A0A1Q2YKI0"/>
<feature type="transmembrane region" description="Helical" evidence="7">
    <location>
        <begin position="115"/>
        <end position="133"/>
    </location>
</feature>
<proteinExistence type="inferred from homology"/>
<dbReference type="Gene3D" id="1.20.1250.20">
    <property type="entry name" value="MFS general substrate transporter like domains"/>
    <property type="match status" value="2"/>
</dbReference>
<comment type="caution">
    <text evidence="8">The sequence shown here is derived from an EMBL/GenBank/DDBJ whole genome shotgun (WGS) entry which is preliminary data.</text>
</comment>
<keyword evidence="2" id="KW-0813">Transport</keyword>
<feature type="transmembrane region" description="Helical" evidence="7">
    <location>
        <begin position="406"/>
        <end position="426"/>
    </location>
</feature>
<evidence type="ECO:0000313" key="8">
    <source>
        <dbReference type="EMBL" id="GAV30049.1"/>
    </source>
</evidence>
<comment type="subcellular location">
    <subcellularLocation>
        <location evidence="1">Membrane</location>
        <topology evidence="1">Multi-pass membrane protein</topology>
    </subcellularLocation>
</comment>
<name>A0A1Q2YKI0_9ASCO</name>